<organism evidence="7 8">
    <name type="scientific">Rhizorhabdus wittichii (strain DSM 6014 / CCUG 31198 / JCM 15750 / NBRC 105917 / EY 4224 / RW1)</name>
    <name type="common">Sphingomonas wittichii</name>
    <dbReference type="NCBI Taxonomy" id="392499"/>
    <lineage>
        <taxon>Bacteria</taxon>
        <taxon>Pseudomonadati</taxon>
        <taxon>Pseudomonadota</taxon>
        <taxon>Alphaproteobacteria</taxon>
        <taxon>Sphingomonadales</taxon>
        <taxon>Sphingomonadaceae</taxon>
        <taxon>Rhizorhabdus</taxon>
    </lineage>
</organism>
<evidence type="ECO:0000256" key="4">
    <source>
        <dbReference type="PROSITE-ProRule" id="PRU00335"/>
    </source>
</evidence>
<feature type="region of interest" description="Disordered" evidence="5">
    <location>
        <begin position="1"/>
        <end position="20"/>
    </location>
</feature>
<evidence type="ECO:0000256" key="2">
    <source>
        <dbReference type="ARBA" id="ARBA00023125"/>
    </source>
</evidence>
<proteinExistence type="predicted"/>
<dbReference type="PRINTS" id="PR00455">
    <property type="entry name" value="HTHTETR"/>
</dbReference>
<keyword evidence="8" id="KW-1185">Reference proteome</keyword>
<dbReference type="Gene3D" id="1.10.357.10">
    <property type="entry name" value="Tetracycline Repressor, domain 2"/>
    <property type="match status" value="2"/>
</dbReference>
<dbReference type="GO" id="GO:0003700">
    <property type="term" value="F:DNA-binding transcription factor activity"/>
    <property type="evidence" value="ECO:0007669"/>
    <property type="project" value="TreeGrafter"/>
</dbReference>
<dbReference type="InterPro" id="IPR050109">
    <property type="entry name" value="HTH-type_TetR-like_transc_reg"/>
</dbReference>
<evidence type="ECO:0000256" key="3">
    <source>
        <dbReference type="ARBA" id="ARBA00023163"/>
    </source>
</evidence>
<sequence>MNFPKEKRPTKPIATAGKKATARVGGKSTQRFEAKRDAIISAGSELINREGVKGMTLAGVAERVGLSTTSVTYYFKLKEDLAVACILRGIEQLEQLILGASGDTPPARIASFLTAYFDLAARIANGLEPPFCVFNDIRALSKPNAATLLRAHNRMLAHMRGFFWIGSTPPELEQVLNIRTLLLAAALYWTPLWTRQYDTEDYPRICARMIDILLNGIAPDKKATWNPAQLHFRFENEPDQKEQFLIAATQLINEQGYHGASIDKISARLDLTKGSFYHHLDTKDDLVAMCFQRTFGVIAAAQRSAMAQKGNGWMKLTSACAALMQFQFSNAGPLLEFAAFSALPSTMVNTTVQLSGRVPHRFSEMISDGIIDGSVRPVDAYIAAQIITAAIVSAPEFVHTVSVQTADEAIALLLQPIFSGLLKL</sequence>
<evidence type="ECO:0000256" key="5">
    <source>
        <dbReference type="SAM" id="MobiDB-lite"/>
    </source>
</evidence>
<keyword evidence="3" id="KW-0804">Transcription</keyword>
<keyword evidence="1" id="KW-0805">Transcription regulation</keyword>
<gene>
    <name evidence="7" type="ordered locus">Swit_1610</name>
</gene>
<feature type="domain" description="HTH tetR-type" evidence="6">
    <location>
        <begin position="238"/>
        <end position="298"/>
    </location>
</feature>
<dbReference type="EMBL" id="CP000699">
    <property type="protein sequence ID" value="ABQ67973.1"/>
    <property type="molecule type" value="Genomic_DNA"/>
</dbReference>
<evidence type="ECO:0000256" key="1">
    <source>
        <dbReference type="ARBA" id="ARBA00023015"/>
    </source>
</evidence>
<dbReference type="InterPro" id="IPR001647">
    <property type="entry name" value="HTH_TetR"/>
</dbReference>
<keyword evidence="2 4" id="KW-0238">DNA-binding</keyword>
<dbReference type="KEGG" id="swi:Swit_1610"/>
<feature type="domain" description="HTH tetR-type" evidence="6">
    <location>
        <begin position="33"/>
        <end position="93"/>
    </location>
</feature>
<dbReference type="Gene3D" id="1.10.10.60">
    <property type="entry name" value="Homeodomain-like"/>
    <property type="match status" value="2"/>
</dbReference>
<dbReference type="GO" id="GO:0000976">
    <property type="term" value="F:transcription cis-regulatory region binding"/>
    <property type="evidence" value="ECO:0007669"/>
    <property type="project" value="TreeGrafter"/>
</dbReference>
<dbReference type="Pfam" id="PF00440">
    <property type="entry name" value="TetR_N"/>
    <property type="match status" value="2"/>
</dbReference>
<reference evidence="7 8" key="1">
    <citation type="journal article" date="2010" name="J. Bacteriol.">
        <title>Genome sequence of the dioxin-mineralizing bacterium Sphingomonas wittichii RW1.</title>
        <authorList>
            <person name="Miller T.R."/>
            <person name="Delcher A.L."/>
            <person name="Salzberg S.L."/>
            <person name="Saunders E."/>
            <person name="Detter J.C."/>
            <person name="Halden R.U."/>
        </authorList>
    </citation>
    <scope>NUCLEOTIDE SEQUENCE [LARGE SCALE GENOMIC DNA]</scope>
    <source>
        <strain evidence="8">DSM 6014 / CCUG 31198 / JCM 15750 / NBRC 105917 / EY 4224 / RW1</strain>
    </source>
</reference>
<dbReference type="PANTHER" id="PTHR30055">
    <property type="entry name" value="HTH-TYPE TRANSCRIPTIONAL REGULATOR RUTR"/>
    <property type="match status" value="1"/>
</dbReference>
<dbReference type="SUPFAM" id="SSF46689">
    <property type="entry name" value="Homeodomain-like"/>
    <property type="match status" value="2"/>
</dbReference>
<name>A0A9J9HAG3_RHIWR</name>
<dbReference type="OrthoDB" id="9811084at2"/>
<feature type="DNA-binding region" description="H-T-H motif" evidence="4">
    <location>
        <begin position="56"/>
        <end position="75"/>
    </location>
</feature>
<evidence type="ECO:0000313" key="8">
    <source>
        <dbReference type="Proteomes" id="UP000001989"/>
    </source>
</evidence>
<feature type="DNA-binding region" description="H-T-H motif" evidence="4">
    <location>
        <begin position="261"/>
        <end position="280"/>
    </location>
</feature>
<protein>
    <submittedName>
        <fullName evidence="7">Transcriptional regulator, TetR family</fullName>
    </submittedName>
</protein>
<dbReference type="PANTHER" id="PTHR30055:SF234">
    <property type="entry name" value="HTH-TYPE TRANSCRIPTIONAL REGULATOR BETI"/>
    <property type="match status" value="1"/>
</dbReference>
<accession>A0A9J9HAG3</accession>
<dbReference type="InterPro" id="IPR009057">
    <property type="entry name" value="Homeodomain-like_sf"/>
</dbReference>
<dbReference type="PROSITE" id="PS50977">
    <property type="entry name" value="HTH_TETR_2"/>
    <property type="match status" value="2"/>
</dbReference>
<dbReference type="Proteomes" id="UP000001989">
    <property type="component" value="Chromosome"/>
</dbReference>
<evidence type="ECO:0000313" key="7">
    <source>
        <dbReference type="EMBL" id="ABQ67973.1"/>
    </source>
</evidence>
<evidence type="ECO:0000259" key="6">
    <source>
        <dbReference type="PROSITE" id="PS50977"/>
    </source>
</evidence>
<dbReference type="AlphaFoldDB" id="A0A9J9HAG3"/>